<gene>
    <name evidence="7" type="ORF">ACFFF6_12970</name>
</gene>
<dbReference type="InterPro" id="IPR006311">
    <property type="entry name" value="TAT_signal"/>
</dbReference>
<dbReference type="Proteomes" id="UP001589793">
    <property type="component" value="Unassembled WGS sequence"/>
</dbReference>
<dbReference type="InterPro" id="IPR005311">
    <property type="entry name" value="PBP_dimer"/>
</dbReference>
<evidence type="ECO:0000256" key="1">
    <source>
        <dbReference type="ARBA" id="ARBA00004370"/>
    </source>
</evidence>
<evidence type="ECO:0000256" key="4">
    <source>
        <dbReference type="SAM" id="MobiDB-lite"/>
    </source>
</evidence>
<protein>
    <submittedName>
        <fullName evidence="7">Penicillin-binding transpeptidase domain-containing protein</fullName>
    </submittedName>
</protein>
<dbReference type="InterPro" id="IPR050515">
    <property type="entry name" value="Beta-lactam/transpept"/>
</dbReference>
<sequence length="643" mass="67012">MTRTRPLPTRRILLGAGMLAAAGTAGGVLLARGGDGTAQAEALLVALRDGDFTQVPLADGDPGSAASERKRIIGRLLEVPGAEVDLAWSGSGPEPVRGGRRVLPLRWTWTLPPLPEPWVVESRAELVDGEDGWAAELSPALYEPSLGPREHLALRTLAPEPGRILDRGGQELLGPREVIVAGIDKTAVPAAEQDGAARDLAELLGIDADAYAASVAGYGPKAFVPALTVRTEEAAQHRLDEAAQLPGYHQLEQTRPLAARRGLAPGVLGSLREADEEDLAEDPTLEPGDLVGSGGIARARRDQLLGMPGVQVLATDPEADRSRELHRSEPVPGAEVPSTLDLRLQDLATERLARTEAPSALIALRPSSGDVLAAALGPVGQAYPIGLVGRYAPGSTFKTVTALALLRAGDTPDTVLQCPERAQVGGRSFKNADSFSPDLFGDMPLSDVIAHSCNTALLLQHERVPQAQLAQAASALGFGQEPAEGLDAFLGSIDPEDEGTEHAAAMMGQGRVLASPLSMATVLASVVHGAAVAPRVIADAKPPAPEPEVPLRGEEAEQLRGMLAGVVERGGLRDLQDLPGPAPIGKTGTAEWVDDEGELRLHSWVIVAQGDLAVAAFVERGSYGSVTAGPIAHDLLRGAADIV</sequence>
<reference evidence="7 8" key="1">
    <citation type="submission" date="2024-09" db="EMBL/GenBank/DDBJ databases">
        <authorList>
            <person name="Sun Q."/>
            <person name="Mori K."/>
        </authorList>
    </citation>
    <scope>NUCLEOTIDE SEQUENCE [LARGE SCALE GENOMIC DNA]</scope>
    <source>
        <strain evidence="7 8">CICC 10874</strain>
    </source>
</reference>
<evidence type="ECO:0000256" key="2">
    <source>
        <dbReference type="ARBA" id="ARBA00007171"/>
    </source>
</evidence>
<organism evidence="7 8">
    <name type="scientific">Brachybacterium hainanense</name>
    <dbReference type="NCBI Taxonomy" id="1541174"/>
    <lineage>
        <taxon>Bacteria</taxon>
        <taxon>Bacillati</taxon>
        <taxon>Actinomycetota</taxon>
        <taxon>Actinomycetes</taxon>
        <taxon>Micrococcales</taxon>
        <taxon>Dermabacteraceae</taxon>
        <taxon>Brachybacterium</taxon>
    </lineage>
</organism>
<dbReference type="PANTHER" id="PTHR30627">
    <property type="entry name" value="PEPTIDOGLYCAN D,D-TRANSPEPTIDASE"/>
    <property type="match status" value="1"/>
</dbReference>
<evidence type="ECO:0000313" key="7">
    <source>
        <dbReference type="EMBL" id="MFC0674872.1"/>
    </source>
</evidence>
<keyword evidence="8" id="KW-1185">Reference proteome</keyword>
<dbReference type="Pfam" id="PF00905">
    <property type="entry name" value="Transpeptidase"/>
    <property type="match status" value="1"/>
</dbReference>
<evidence type="ECO:0000259" key="5">
    <source>
        <dbReference type="Pfam" id="PF00905"/>
    </source>
</evidence>
<accession>A0ABV6RD10</accession>
<dbReference type="EMBL" id="JBHLSV010000016">
    <property type="protein sequence ID" value="MFC0674872.1"/>
    <property type="molecule type" value="Genomic_DNA"/>
</dbReference>
<dbReference type="RefSeq" id="WP_376981366.1">
    <property type="nucleotide sequence ID" value="NZ_JBHLSV010000016.1"/>
</dbReference>
<dbReference type="SUPFAM" id="SSF56601">
    <property type="entry name" value="beta-lactamase/transpeptidase-like"/>
    <property type="match status" value="1"/>
</dbReference>
<dbReference type="PROSITE" id="PS51318">
    <property type="entry name" value="TAT"/>
    <property type="match status" value="1"/>
</dbReference>
<feature type="domain" description="Penicillin-binding protein transpeptidase" evidence="5">
    <location>
        <begin position="363"/>
        <end position="636"/>
    </location>
</feature>
<feature type="compositionally biased region" description="Acidic residues" evidence="4">
    <location>
        <begin position="274"/>
        <end position="284"/>
    </location>
</feature>
<dbReference type="InterPro" id="IPR012338">
    <property type="entry name" value="Beta-lactam/transpept-like"/>
</dbReference>
<proteinExistence type="inferred from homology"/>
<evidence type="ECO:0000256" key="3">
    <source>
        <dbReference type="ARBA" id="ARBA00023136"/>
    </source>
</evidence>
<name>A0ABV6RD10_9MICO</name>
<feature type="domain" description="Penicillin-binding protein dimerisation" evidence="6">
    <location>
        <begin position="159"/>
        <end position="321"/>
    </location>
</feature>
<feature type="region of interest" description="Disordered" evidence="4">
    <location>
        <begin position="274"/>
        <end position="293"/>
    </location>
</feature>
<dbReference type="Gene3D" id="3.90.1310.10">
    <property type="entry name" value="Penicillin-binding protein 2a (Domain 2)"/>
    <property type="match status" value="1"/>
</dbReference>
<dbReference type="InterPro" id="IPR036138">
    <property type="entry name" value="PBP_dimer_sf"/>
</dbReference>
<dbReference type="Gene3D" id="3.30.1390.30">
    <property type="entry name" value="Penicillin-binding protein 2a, domain 3"/>
    <property type="match status" value="1"/>
</dbReference>
<dbReference type="Pfam" id="PF03717">
    <property type="entry name" value="PBP_dimer"/>
    <property type="match status" value="1"/>
</dbReference>
<dbReference type="Gene3D" id="3.40.710.10">
    <property type="entry name" value="DD-peptidase/beta-lactamase superfamily"/>
    <property type="match status" value="1"/>
</dbReference>
<comment type="subcellular location">
    <subcellularLocation>
        <location evidence="1">Membrane</location>
    </subcellularLocation>
</comment>
<evidence type="ECO:0000313" key="8">
    <source>
        <dbReference type="Proteomes" id="UP001589793"/>
    </source>
</evidence>
<evidence type="ECO:0000259" key="6">
    <source>
        <dbReference type="Pfam" id="PF03717"/>
    </source>
</evidence>
<comment type="caution">
    <text evidence="7">The sequence shown here is derived from an EMBL/GenBank/DDBJ whole genome shotgun (WGS) entry which is preliminary data.</text>
</comment>
<keyword evidence="3" id="KW-0472">Membrane</keyword>
<dbReference type="InterPro" id="IPR001460">
    <property type="entry name" value="PCN-bd_Tpept"/>
</dbReference>
<comment type="similarity">
    <text evidence="2">Belongs to the transpeptidase family.</text>
</comment>
<dbReference type="PANTHER" id="PTHR30627:SF24">
    <property type="entry name" value="PENICILLIN-BINDING PROTEIN 4B"/>
    <property type="match status" value="1"/>
</dbReference>
<dbReference type="SUPFAM" id="SSF56519">
    <property type="entry name" value="Penicillin binding protein dimerisation domain"/>
    <property type="match status" value="1"/>
</dbReference>